<proteinExistence type="predicted"/>
<accession>A0ABU8LHE8</accession>
<sequence length="73" mass="7841">MYTDPEAHQPGSEGSDDSFDAADAWDAFDADVFTQEIENVSASDWDVDTDLLWGDLDAPDDPGADAMSPDFPG</sequence>
<evidence type="ECO:0000313" key="2">
    <source>
        <dbReference type="EMBL" id="MEJ1090764.1"/>
    </source>
</evidence>
<name>A0ABU8LHE8_9MICO</name>
<comment type="caution">
    <text evidence="2">The sequence shown here is derived from an EMBL/GenBank/DDBJ whole genome shotgun (WGS) entry which is preliminary data.</text>
</comment>
<reference evidence="2 3" key="1">
    <citation type="submission" date="2024-02" db="EMBL/GenBank/DDBJ databases">
        <authorList>
            <person name="Saticioglu I.B."/>
        </authorList>
    </citation>
    <scope>NUCLEOTIDE SEQUENCE [LARGE SCALE GENOMIC DNA]</scope>
    <source>
        <strain evidence="2 3">Mu-43</strain>
    </source>
</reference>
<protein>
    <submittedName>
        <fullName evidence="2">Uncharacterized protein</fullName>
    </submittedName>
</protein>
<gene>
    <name evidence="2" type="ORF">WDU93_03585</name>
</gene>
<organism evidence="2 3">
    <name type="scientific">Microbacterium istanbulense</name>
    <dbReference type="NCBI Taxonomy" id="3122049"/>
    <lineage>
        <taxon>Bacteria</taxon>
        <taxon>Bacillati</taxon>
        <taxon>Actinomycetota</taxon>
        <taxon>Actinomycetes</taxon>
        <taxon>Micrococcales</taxon>
        <taxon>Microbacteriaceae</taxon>
        <taxon>Microbacterium</taxon>
    </lineage>
</organism>
<dbReference type="EMBL" id="JBBDGN010000002">
    <property type="protein sequence ID" value="MEJ1090764.1"/>
    <property type="molecule type" value="Genomic_DNA"/>
</dbReference>
<evidence type="ECO:0000313" key="3">
    <source>
        <dbReference type="Proteomes" id="UP001366085"/>
    </source>
</evidence>
<keyword evidence="3" id="KW-1185">Reference proteome</keyword>
<evidence type="ECO:0000256" key="1">
    <source>
        <dbReference type="SAM" id="MobiDB-lite"/>
    </source>
</evidence>
<feature type="region of interest" description="Disordered" evidence="1">
    <location>
        <begin position="1"/>
        <end position="23"/>
    </location>
</feature>
<feature type="region of interest" description="Disordered" evidence="1">
    <location>
        <begin position="53"/>
        <end position="73"/>
    </location>
</feature>
<feature type="compositionally biased region" description="Low complexity" evidence="1">
    <location>
        <begin position="64"/>
        <end position="73"/>
    </location>
</feature>
<dbReference type="Proteomes" id="UP001366085">
    <property type="component" value="Unassembled WGS sequence"/>
</dbReference>
<dbReference type="RefSeq" id="WP_337317599.1">
    <property type="nucleotide sequence ID" value="NZ_JBBDGN010000002.1"/>
</dbReference>